<gene>
    <name evidence="1" type="ORF">P879_08697</name>
</gene>
<sequence>MRADRVALILVIISVLFGALHVALSIFSASDVHWVHSTIRGVSADSGRSWKNRTRGLLLECVNDEPNTCESLEKSIGRVNVHARVEEIFSKCPQLFDDHQCKSCSILYCVDKYSKIMLRICTLKKIRFLPSNPVPHPIRLSSSEARNSHDGFNCPN</sequence>
<organism evidence="1 2">
    <name type="scientific">Paragonimus westermani</name>
    <dbReference type="NCBI Taxonomy" id="34504"/>
    <lineage>
        <taxon>Eukaryota</taxon>
        <taxon>Metazoa</taxon>
        <taxon>Spiralia</taxon>
        <taxon>Lophotrochozoa</taxon>
        <taxon>Platyhelminthes</taxon>
        <taxon>Trematoda</taxon>
        <taxon>Digenea</taxon>
        <taxon>Plagiorchiida</taxon>
        <taxon>Troglotremata</taxon>
        <taxon>Troglotrematidae</taxon>
        <taxon>Paragonimus</taxon>
    </lineage>
</organism>
<keyword evidence="2" id="KW-1185">Reference proteome</keyword>
<accession>A0A8T0DI00</accession>
<dbReference type="OrthoDB" id="6247795at2759"/>
<evidence type="ECO:0000313" key="1">
    <source>
        <dbReference type="EMBL" id="KAF8566367.1"/>
    </source>
</evidence>
<dbReference type="EMBL" id="JTDF01005210">
    <property type="protein sequence ID" value="KAF8566367.1"/>
    <property type="molecule type" value="Genomic_DNA"/>
</dbReference>
<proteinExistence type="predicted"/>
<evidence type="ECO:0000313" key="2">
    <source>
        <dbReference type="Proteomes" id="UP000699462"/>
    </source>
</evidence>
<reference evidence="1 2" key="1">
    <citation type="submission" date="2019-07" db="EMBL/GenBank/DDBJ databases">
        <title>Annotation for the trematode Paragonimus westermani.</title>
        <authorList>
            <person name="Choi Y.-J."/>
        </authorList>
    </citation>
    <scope>NUCLEOTIDE SEQUENCE [LARGE SCALE GENOMIC DNA]</scope>
    <source>
        <strain evidence="1">180907_Pwestermani</strain>
    </source>
</reference>
<dbReference type="Proteomes" id="UP000699462">
    <property type="component" value="Unassembled WGS sequence"/>
</dbReference>
<dbReference type="AlphaFoldDB" id="A0A8T0DI00"/>
<name>A0A8T0DI00_9TREM</name>
<protein>
    <submittedName>
        <fullName evidence="1">Uncharacterized protein</fullName>
    </submittedName>
</protein>
<comment type="caution">
    <text evidence="1">The sequence shown here is derived from an EMBL/GenBank/DDBJ whole genome shotgun (WGS) entry which is preliminary data.</text>
</comment>